<dbReference type="InterPro" id="IPR016132">
    <property type="entry name" value="Phyto_chromo_attachment"/>
</dbReference>
<dbReference type="RefSeq" id="WP_062289084.1">
    <property type="nucleotide sequence ID" value="NZ_CP012036.1"/>
</dbReference>
<dbReference type="OrthoDB" id="415806at2"/>
<keyword evidence="7" id="KW-0902">Two-component regulatory system</keyword>
<reference evidence="18" key="1">
    <citation type="submission" date="2015-07" db="EMBL/GenBank/DDBJ databases">
        <title>Genome Of Nitrogen-Fixing Cyanobacterium Nostoc piscinale CENA21 From Solimoes/Amazon River Floodplain Sediments And Comparative Genomics To Uncover Biosynthetic Natural Products Potential.</title>
        <authorList>
            <person name="Leao T.F."/>
            <person name="Leao P.N."/>
            <person name="Guimaraes P.I."/>
            <person name="de Melo A.G.C."/>
            <person name="Ramos R.T.J."/>
            <person name="Silva A."/>
            <person name="Fiore M.F."/>
            <person name="Schneider M.P.C."/>
        </authorList>
    </citation>
    <scope>NUCLEOTIDE SEQUENCE [LARGE SCALE GENOMIC DNA]</scope>
    <source>
        <strain evidence="18">CENA21</strain>
    </source>
</reference>
<evidence type="ECO:0000259" key="13">
    <source>
        <dbReference type="PROSITE" id="PS50109"/>
    </source>
</evidence>
<evidence type="ECO:0000256" key="3">
    <source>
        <dbReference type="ARBA" id="ARBA00012438"/>
    </source>
</evidence>
<dbReference type="PANTHER" id="PTHR43047:SF63">
    <property type="entry name" value="HISTIDINE KINASE"/>
    <property type="match status" value="1"/>
</dbReference>
<proteinExistence type="inferred from homology"/>
<dbReference type="SMART" id="SM00116">
    <property type="entry name" value="CBS"/>
    <property type="match status" value="4"/>
</dbReference>
<comment type="catalytic activity">
    <reaction evidence="1">
        <text>ATP + protein L-histidine = ADP + protein N-phospho-L-histidine.</text>
        <dbReference type="EC" id="2.7.13.3"/>
    </reaction>
</comment>
<feature type="domain" description="Histidine kinase" evidence="13">
    <location>
        <begin position="1236"/>
        <end position="1466"/>
    </location>
</feature>
<dbReference type="InterPro" id="IPR001789">
    <property type="entry name" value="Sig_transdc_resp-reg_receiver"/>
</dbReference>
<dbReference type="InterPro" id="IPR036890">
    <property type="entry name" value="HATPase_C_sf"/>
</dbReference>
<dbReference type="CDD" id="cd00130">
    <property type="entry name" value="PAS"/>
    <property type="match status" value="1"/>
</dbReference>
<evidence type="ECO:0000313" key="18">
    <source>
        <dbReference type="Proteomes" id="UP000062645"/>
    </source>
</evidence>
<dbReference type="InterPro" id="IPR029016">
    <property type="entry name" value="GAF-like_dom_sf"/>
</dbReference>
<dbReference type="InterPro" id="IPR046342">
    <property type="entry name" value="CBS_dom_sf"/>
</dbReference>
<gene>
    <name evidence="17" type="ORF">ACX27_04625</name>
</gene>
<feature type="coiled-coil region" evidence="11">
    <location>
        <begin position="662"/>
        <end position="700"/>
    </location>
</feature>
<dbReference type="Gene3D" id="3.10.580.10">
    <property type="entry name" value="CBS-domain"/>
    <property type="match status" value="2"/>
</dbReference>
<evidence type="ECO:0000313" key="17">
    <source>
        <dbReference type="EMBL" id="ALF52297.1"/>
    </source>
</evidence>
<dbReference type="InterPro" id="IPR003594">
    <property type="entry name" value="HATPase_dom"/>
</dbReference>
<dbReference type="SMART" id="SM00091">
    <property type="entry name" value="PAS"/>
    <property type="match status" value="1"/>
</dbReference>
<evidence type="ECO:0000256" key="6">
    <source>
        <dbReference type="ARBA" id="ARBA00022777"/>
    </source>
</evidence>
<evidence type="ECO:0000259" key="16">
    <source>
        <dbReference type="PROSITE" id="PS51371"/>
    </source>
</evidence>
<evidence type="ECO:0000259" key="15">
    <source>
        <dbReference type="PROSITE" id="PS50112"/>
    </source>
</evidence>
<dbReference type="SUPFAM" id="SSF55781">
    <property type="entry name" value="GAF domain-like"/>
    <property type="match status" value="4"/>
</dbReference>
<feature type="domain" description="Phytochrome chromophore attachment site" evidence="12">
    <location>
        <begin position="358"/>
        <end position="493"/>
    </location>
</feature>
<evidence type="ECO:0000256" key="2">
    <source>
        <dbReference type="ARBA" id="ARBA00006402"/>
    </source>
</evidence>
<dbReference type="SUPFAM" id="SSF55874">
    <property type="entry name" value="ATPase domain of HSP90 chaperone/DNA topoisomerase II/histidine kinase"/>
    <property type="match status" value="1"/>
</dbReference>
<dbReference type="FunFam" id="3.30.565.10:FF:000010">
    <property type="entry name" value="Sensor histidine kinase RcsC"/>
    <property type="match status" value="1"/>
</dbReference>
<feature type="domain" description="Response regulatory" evidence="14">
    <location>
        <begin position="1500"/>
        <end position="1616"/>
    </location>
</feature>
<name>A0A0M3V4P5_9NOSO</name>
<sequence>MLNHTTSLTASELKSAIVPHPLIVKPETLVTEVINQMSGIRNICDTTQSQDGQLDKVYLEARSSCVLVVEDGSLIGIFTERDVVRLSAEQHSLANLAIREVMTYPVVTLHESDLTDLFSAVNLLQQYHIRHIPILNKQEQVVGLVTHESLSHACRPVDLLRLRLVSEVMITEVICASPDSSMLAIAQLMAQHQISSVMIVDTGGSPIQPLQFPLGIITERDIVQFQALGLNLKHCLAQIVMSSPMFTVKPHDSLLVVQQIMEQRFIRRLAVIGKQGELLGIITQSNLLQALNPLELYKLAGMLEKRVMQLEAEHLAILESRTVELEQQVDLRTSALQAKISQEKLIAEIAVQIRSSLSLQTILNTTVEKVRHLLNCDRVNIWQFHVDGQMTMVAESTNSPVTLVGEQIHDPCFSLHNTDSYRQGKIRVVSDIYTTQLSDCHREMLMRLHTRAKILVPLLCGEQLWGLLNATENQHPREWQPEEVELLQMLSVHLAIALQQATTHQQLQDELRDRQRIELTLQKLVEGTAAVTGEEFFPALVCHIAEALDVPYVLVTEKLGDELHTLGFWANGALQPPISYPMALTPCEYALKNGEFYCQSQVQSFFPDDLDLVTIQADSYLGIALKDDDGNAIGTLCIIDLQPIQENQYAEAIPILQVFAARAAAELQRKAANHALHRLNQDLEQKIAQRTQELQAREAQLRDFFDNATDLIQSIAPDGRILFVNRAWKETLGYDDSDLEQLSIFQVIHPDELVHCQTAMHSLFAGALCLGIETRFLTKAGREIIVEGNVNCQLQNGQPSATQGIFRDITARKQIEKTIYLQIQREKLLREISQRIRESLDLQTIFNTACQEIRQVIQADRVGIFKFYPDSSYNDGEFVAESVGERFSSVIAIPIHDHCFGKNYSYLYAKGRFFAVDDIYQGGMSTCHSDILAEFQVRSNLVMPLLCGDELWGLLCIHQCGTTRSWRQSEIEFTQELSYQLAIAIQQANLYEQIQAELLVRQQAEAKIALQLRRQETLEIIVQKIRESLDINEILATVTQQVKDVLHCDRVIVFRLFANGKSQIVEEAISEGLPRLKDQHWEDETWSQEILDYYWQGKPRIVPDVMQDIWTNCLVEYSQTGQIQSKIVAPILQEVRDTEHHRWVTPWTNNKLWGVLVVHACQEKRLWKDSEAQLLQQIANQLAIAIQQASLFQQLQLELTERQQAEAKLTESNQKLAISNEELARATRLKDEFLANMSHELRTPLNAILGMTEGLQEEVFGIINEQQLKALQTIERSGSHLLELINDILDLAKIEAGQIKLDYCWTSVNHLCQSSLAFIKQQALRKQIQVELKLQMNLPEILVDERRIRQVLLNLLNNAVKFTPDGGRITLEVTQISSPISTSDATMQHFLHFAIQDTGIGISPENIQKLFQPFVQIDSALNRQYTGTGLGLALVKQIVELHGGRVGLTSELGVGSCFTVDLPCHPIADLAPELTTNYQVINTPEACCCTTDESSSLTPLILLVEDNEANISTVSSYLEAKGYRIVLAKNGQEAIDSTKAHHPDLILMDIQMPGIDGLEAIRQIRQNPEFVNTPIVALTALAMSGDRDRCLAAGANDYLSKPVKLKQLAALIKKFFIGEG</sequence>
<dbReference type="Pfam" id="PF00571">
    <property type="entry name" value="CBS"/>
    <property type="match status" value="4"/>
</dbReference>
<keyword evidence="18" id="KW-1185">Reference proteome</keyword>
<feature type="domain" description="CBS" evidence="16">
    <location>
        <begin position="241"/>
        <end position="299"/>
    </location>
</feature>
<dbReference type="InterPro" id="IPR004358">
    <property type="entry name" value="Sig_transdc_His_kin-like_C"/>
</dbReference>
<dbReference type="PRINTS" id="PR00344">
    <property type="entry name" value="BCTRLSENSOR"/>
</dbReference>
<evidence type="ECO:0000256" key="7">
    <source>
        <dbReference type="ARBA" id="ARBA00023012"/>
    </source>
</evidence>
<dbReference type="InterPro" id="IPR035965">
    <property type="entry name" value="PAS-like_dom_sf"/>
</dbReference>
<dbReference type="SMART" id="SM00387">
    <property type="entry name" value="HATPase_c"/>
    <property type="match status" value="1"/>
</dbReference>
<dbReference type="InterPro" id="IPR036097">
    <property type="entry name" value="HisK_dim/P_sf"/>
</dbReference>
<dbReference type="SUPFAM" id="SSF52172">
    <property type="entry name" value="CheY-like"/>
    <property type="match status" value="1"/>
</dbReference>
<dbReference type="InterPro" id="IPR011006">
    <property type="entry name" value="CheY-like_superfamily"/>
</dbReference>
<dbReference type="Pfam" id="PF01590">
    <property type="entry name" value="GAF"/>
    <property type="match status" value="4"/>
</dbReference>
<dbReference type="Proteomes" id="UP000062645">
    <property type="component" value="Chromosome"/>
</dbReference>
<dbReference type="Gene3D" id="3.30.450.40">
    <property type="match status" value="3"/>
</dbReference>
<dbReference type="GO" id="GO:0009927">
    <property type="term" value="F:histidine phosphotransfer kinase activity"/>
    <property type="evidence" value="ECO:0007669"/>
    <property type="project" value="TreeGrafter"/>
</dbReference>
<reference evidence="17 18" key="2">
    <citation type="journal article" date="2016" name="Genome Announc.">
        <title>Draft Genome Sequence of the N2-Fixing Cyanobacterium Nostoc piscinale CENA21, Isolated from the Brazilian Amazon Floodplain.</title>
        <authorList>
            <person name="Leao T."/>
            <person name="Guimaraes P.I."/>
            <person name="de Melo A.G."/>
            <person name="Ramos R.T."/>
            <person name="Leao P.N."/>
            <person name="Silva A."/>
            <person name="Fiore M.F."/>
            <person name="Schneider M.P."/>
        </authorList>
    </citation>
    <scope>NUCLEOTIDE SEQUENCE [LARGE SCALE GENOMIC DNA]</scope>
    <source>
        <strain evidence="17 18">CENA21</strain>
    </source>
</reference>
<dbReference type="InterPro" id="IPR000014">
    <property type="entry name" value="PAS"/>
</dbReference>
<evidence type="ECO:0000256" key="9">
    <source>
        <dbReference type="PROSITE-ProRule" id="PRU00169"/>
    </source>
</evidence>
<organism evidence="17 18">
    <name type="scientific">Nostoc piscinale CENA21</name>
    <dbReference type="NCBI Taxonomy" id="224013"/>
    <lineage>
        <taxon>Bacteria</taxon>
        <taxon>Bacillati</taxon>
        <taxon>Cyanobacteriota</taxon>
        <taxon>Cyanophyceae</taxon>
        <taxon>Nostocales</taxon>
        <taxon>Nostocaceae</taxon>
        <taxon>Nostoc</taxon>
    </lineage>
</organism>
<dbReference type="Gene3D" id="1.10.287.130">
    <property type="match status" value="1"/>
</dbReference>
<dbReference type="Pfam" id="PF08447">
    <property type="entry name" value="PAS_3"/>
    <property type="match status" value="1"/>
</dbReference>
<dbReference type="STRING" id="224013.ACX27_04625"/>
<dbReference type="InterPro" id="IPR000644">
    <property type="entry name" value="CBS_dom"/>
</dbReference>
<dbReference type="NCBIfam" id="TIGR00229">
    <property type="entry name" value="sensory_box"/>
    <property type="match status" value="1"/>
</dbReference>
<dbReference type="PROSITE" id="PS50109">
    <property type="entry name" value="HIS_KIN"/>
    <property type="match status" value="1"/>
</dbReference>
<dbReference type="GO" id="GO:0005886">
    <property type="term" value="C:plasma membrane"/>
    <property type="evidence" value="ECO:0007669"/>
    <property type="project" value="TreeGrafter"/>
</dbReference>
<dbReference type="EMBL" id="CP012036">
    <property type="protein sequence ID" value="ALF52297.1"/>
    <property type="molecule type" value="Genomic_DNA"/>
</dbReference>
<dbReference type="SUPFAM" id="SSF47384">
    <property type="entry name" value="Homodimeric domain of signal transducing histidine kinase"/>
    <property type="match status" value="1"/>
</dbReference>
<evidence type="ECO:0000259" key="12">
    <source>
        <dbReference type="PROSITE" id="PS50046"/>
    </source>
</evidence>
<dbReference type="SUPFAM" id="SSF54631">
    <property type="entry name" value="CBS-domain pair"/>
    <property type="match status" value="2"/>
</dbReference>
<keyword evidence="11" id="KW-0175">Coiled coil</keyword>
<dbReference type="FunFam" id="1.10.287.130:FF:000145">
    <property type="entry name" value="Sensory transduction histidine kinase"/>
    <property type="match status" value="1"/>
</dbReference>
<dbReference type="CDD" id="cd16922">
    <property type="entry name" value="HATPase_EvgS-ArcB-TorS-like"/>
    <property type="match status" value="1"/>
</dbReference>
<feature type="coiled-coil region" evidence="11">
    <location>
        <begin position="1195"/>
        <end position="1222"/>
    </location>
</feature>
<evidence type="ECO:0000256" key="8">
    <source>
        <dbReference type="ARBA" id="ARBA00074306"/>
    </source>
</evidence>
<dbReference type="SMART" id="SM00448">
    <property type="entry name" value="REC"/>
    <property type="match status" value="1"/>
</dbReference>
<dbReference type="CDD" id="cd04620">
    <property type="entry name" value="CBS_two-component_sensor_histidine_kinase_repeat1"/>
    <property type="match status" value="1"/>
</dbReference>
<dbReference type="InterPro" id="IPR005467">
    <property type="entry name" value="His_kinase_dom"/>
</dbReference>
<feature type="domain" description="Phytochrome chromophore attachment site" evidence="12">
    <location>
        <begin position="841"/>
        <end position="980"/>
    </location>
</feature>
<dbReference type="Gene3D" id="3.30.565.10">
    <property type="entry name" value="Histidine kinase-like ATPase, C-terminal domain"/>
    <property type="match status" value="1"/>
</dbReference>
<dbReference type="InterPro" id="IPR003661">
    <property type="entry name" value="HisK_dim/P_dom"/>
</dbReference>
<dbReference type="SUPFAM" id="SSF55785">
    <property type="entry name" value="PYP-like sensor domain (PAS domain)"/>
    <property type="match status" value="1"/>
</dbReference>
<feature type="domain" description="CBS" evidence="16">
    <location>
        <begin position="17"/>
        <end position="93"/>
    </location>
</feature>
<dbReference type="Gene3D" id="3.40.50.2300">
    <property type="match status" value="1"/>
</dbReference>
<dbReference type="PANTHER" id="PTHR43047">
    <property type="entry name" value="TWO-COMPONENT HISTIDINE PROTEIN KINASE"/>
    <property type="match status" value="1"/>
</dbReference>
<dbReference type="Gene3D" id="3.30.450.20">
    <property type="entry name" value="PAS domain"/>
    <property type="match status" value="1"/>
</dbReference>
<keyword evidence="4 9" id="KW-0597">Phosphoprotein</keyword>
<dbReference type="PROSITE" id="PS51371">
    <property type="entry name" value="CBS"/>
    <property type="match status" value="4"/>
</dbReference>
<dbReference type="InterPro" id="IPR003018">
    <property type="entry name" value="GAF"/>
</dbReference>
<feature type="modified residue" description="4-aspartylphosphate" evidence="9">
    <location>
        <position position="1549"/>
    </location>
</feature>
<dbReference type="PROSITE" id="PS50110">
    <property type="entry name" value="RESPONSE_REGULATORY"/>
    <property type="match status" value="1"/>
</dbReference>
<dbReference type="GO" id="GO:0000155">
    <property type="term" value="F:phosphorelay sensor kinase activity"/>
    <property type="evidence" value="ECO:0007669"/>
    <property type="project" value="InterPro"/>
</dbReference>
<evidence type="ECO:0000256" key="5">
    <source>
        <dbReference type="ARBA" id="ARBA00022679"/>
    </source>
</evidence>
<dbReference type="PATRIC" id="fig|224013.5.peg.1110"/>
<comment type="similarity">
    <text evidence="2">In the N-terminal section; belongs to the phytochrome family.</text>
</comment>
<dbReference type="Pfam" id="PF00072">
    <property type="entry name" value="Response_reg"/>
    <property type="match status" value="1"/>
</dbReference>
<keyword evidence="6 17" id="KW-0418">Kinase</keyword>
<dbReference type="SMART" id="SM00065">
    <property type="entry name" value="GAF"/>
    <property type="match status" value="4"/>
</dbReference>
<dbReference type="CDD" id="cd00082">
    <property type="entry name" value="HisKA"/>
    <property type="match status" value="1"/>
</dbReference>
<dbReference type="Pfam" id="PF00512">
    <property type="entry name" value="HisKA"/>
    <property type="match status" value="1"/>
</dbReference>
<evidence type="ECO:0000256" key="10">
    <source>
        <dbReference type="PROSITE-ProRule" id="PRU00703"/>
    </source>
</evidence>
<evidence type="ECO:0000259" key="14">
    <source>
        <dbReference type="PROSITE" id="PS50110"/>
    </source>
</evidence>
<keyword evidence="5" id="KW-0808">Transferase</keyword>
<dbReference type="Pfam" id="PF02518">
    <property type="entry name" value="HATPase_c"/>
    <property type="match status" value="1"/>
</dbReference>
<dbReference type="KEGG" id="npz:ACX27_04625"/>
<dbReference type="PROSITE" id="PS50112">
    <property type="entry name" value="PAS"/>
    <property type="match status" value="1"/>
</dbReference>
<dbReference type="EC" id="2.7.13.3" evidence="3"/>
<evidence type="ECO:0000256" key="11">
    <source>
        <dbReference type="SAM" id="Coils"/>
    </source>
</evidence>
<dbReference type="SMART" id="SM00388">
    <property type="entry name" value="HisKA"/>
    <property type="match status" value="1"/>
</dbReference>
<dbReference type="PROSITE" id="PS50046">
    <property type="entry name" value="PHYTOCHROME_2"/>
    <property type="match status" value="3"/>
</dbReference>
<keyword evidence="10" id="KW-0129">CBS domain</keyword>
<protein>
    <recommendedName>
        <fullName evidence="8">Circadian input-output histidine kinase CikA</fullName>
        <ecNumber evidence="3">2.7.13.3</ecNumber>
    </recommendedName>
</protein>
<dbReference type="InterPro" id="IPR013655">
    <property type="entry name" value="PAS_fold_3"/>
</dbReference>
<feature type="domain" description="PAS" evidence="15">
    <location>
        <begin position="697"/>
        <end position="767"/>
    </location>
</feature>
<accession>A0A0M3V4P5</accession>
<feature type="domain" description="CBS" evidence="16">
    <location>
        <begin position="169"/>
        <end position="232"/>
    </location>
</feature>
<evidence type="ECO:0000256" key="4">
    <source>
        <dbReference type="ARBA" id="ARBA00022553"/>
    </source>
</evidence>
<dbReference type="CDD" id="cd17774">
    <property type="entry name" value="CBS_two-component_sensor_histidine_kinase_repeat2"/>
    <property type="match status" value="1"/>
</dbReference>
<feature type="domain" description="CBS" evidence="16">
    <location>
        <begin position="102"/>
        <end position="162"/>
    </location>
</feature>
<feature type="domain" description="Phytochrome chromophore attachment site" evidence="12">
    <location>
        <begin position="1030"/>
        <end position="1181"/>
    </location>
</feature>
<evidence type="ECO:0000256" key="1">
    <source>
        <dbReference type="ARBA" id="ARBA00000085"/>
    </source>
</evidence>